<sequence length="370" mass="39958">MTLSVDVRHRLGAFELEAAFETNGRLTALFGPSGSGKTSLVNLIGGLIRPDRGRIAVDGRLLVDTAAGTFLAKHKRRIGYVFQDARLFPHMSVSQNLRYGRFFRPKTERYADMAAVVDLLGIGDLLDRKPNLLSGGEKQRVAIGRALIASPQLMLMDEPLASLDDARKAEILPYIERLRDETRIPIVYVSHSIAEVARLASDIVVLAGGRVTASGPTAEIMQRLDLLPEEERAEGGSMLDLAVSGHDDQYGLTMLTSGAGEWRLPRIDTAVGSRVRVRVRARDVMIATEPPQGLSAMNIVAGRIVEIAMGDGPEALVKIDCGGGILLSRITRHSVQALGLEPGKRVFAVVKAVTFDRANIASRAPLAGGR</sequence>
<evidence type="ECO:0000256" key="5">
    <source>
        <dbReference type="ARBA" id="ARBA00022519"/>
    </source>
</evidence>
<dbReference type="InterPro" id="IPR005116">
    <property type="entry name" value="Transp-assoc_OB_typ1"/>
</dbReference>
<evidence type="ECO:0000256" key="3">
    <source>
        <dbReference type="ARBA" id="ARBA00022475"/>
    </source>
</evidence>
<evidence type="ECO:0000313" key="14">
    <source>
        <dbReference type="Proteomes" id="UP000323300"/>
    </source>
</evidence>
<dbReference type="PROSITE" id="PS51866">
    <property type="entry name" value="MOP"/>
    <property type="match status" value="1"/>
</dbReference>
<proteinExistence type="inferred from homology"/>
<dbReference type="AlphaFoldDB" id="A0A1I4FEL5"/>
<keyword evidence="8" id="KW-1278">Translocase</keyword>
<keyword evidence="9" id="KW-0472">Membrane</keyword>
<dbReference type="PANTHER" id="PTHR43514">
    <property type="entry name" value="ABC TRANSPORTER I FAMILY MEMBER 10"/>
    <property type="match status" value="1"/>
</dbReference>
<evidence type="ECO:0000313" key="13">
    <source>
        <dbReference type="EMBL" id="SFL16372.1"/>
    </source>
</evidence>
<feature type="domain" description="ABC transporter" evidence="11">
    <location>
        <begin position="2"/>
        <end position="233"/>
    </location>
</feature>
<keyword evidence="7 13" id="KW-0067">ATP-binding</keyword>
<dbReference type="InterPro" id="IPR011868">
    <property type="entry name" value="ModC_ABC_ATP-bd"/>
</dbReference>
<gene>
    <name evidence="13" type="ORF">SAMN04488498_14413</name>
</gene>
<comment type="similarity">
    <text evidence="1">Belongs to the ABC transporter superfamily.</text>
</comment>
<feature type="domain" description="Mop" evidence="12">
    <location>
        <begin position="293"/>
        <end position="359"/>
    </location>
</feature>
<keyword evidence="5" id="KW-0997">Cell inner membrane</keyword>
<organism evidence="13 14">
    <name type="scientific">Neomesorhizobium albiziae</name>
    <dbReference type="NCBI Taxonomy" id="335020"/>
    <lineage>
        <taxon>Bacteria</taxon>
        <taxon>Pseudomonadati</taxon>
        <taxon>Pseudomonadota</taxon>
        <taxon>Alphaproteobacteria</taxon>
        <taxon>Hyphomicrobiales</taxon>
        <taxon>Phyllobacteriaceae</taxon>
        <taxon>Neomesorhizobium</taxon>
    </lineage>
</organism>
<dbReference type="InterPro" id="IPR003439">
    <property type="entry name" value="ABC_transporter-like_ATP-bd"/>
</dbReference>
<dbReference type="RefSeq" id="WP_149764281.1">
    <property type="nucleotide sequence ID" value="NZ_BSPE01000003.1"/>
</dbReference>
<keyword evidence="3" id="KW-1003">Cell membrane</keyword>
<dbReference type="InterPro" id="IPR017871">
    <property type="entry name" value="ABC_transporter-like_CS"/>
</dbReference>
<protein>
    <submittedName>
        <fullName evidence="13">Molybdate transport system ATP-binding protein</fullName>
    </submittedName>
</protein>
<dbReference type="Pfam" id="PF03459">
    <property type="entry name" value="TOBE"/>
    <property type="match status" value="1"/>
</dbReference>
<evidence type="ECO:0000256" key="8">
    <source>
        <dbReference type="ARBA" id="ARBA00022967"/>
    </source>
</evidence>
<dbReference type="NCBIfam" id="TIGR02142">
    <property type="entry name" value="modC_ABC"/>
    <property type="match status" value="1"/>
</dbReference>
<keyword evidence="4 10" id="KW-0500">Molybdenum</keyword>
<evidence type="ECO:0000256" key="1">
    <source>
        <dbReference type="ARBA" id="ARBA00005417"/>
    </source>
</evidence>
<dbReference type="PROSITE" id="PS50893">
    <property type="entry name" value="ABC_TRANSPORTER_2"/>
    <property type="match status" value="1"/>
</dbReference>
<dbReference type="OrthoDB" id="9802264at2"/>
<dbReference type="PROSITE" id="PS00211">
    <property type="entry name" value="ABC_TRANSPORTER_1"/>
    <property type="match status" value="1"/>
</dbReference>
<evidence type="ECO:0000256" key="7">
    <source>
        <dbReference type="ARBA" id="ARBA00022840"/>
    </source>
</evidence>
<dbReference type="Proteomes" id="UP000323300">
    <property type="component" value="Unassembled WGS sequence"/>
</dbReference>
<keyword evidence="6" id="KW-0547">Nucleotide-binding</keyword>
<dbReference type="PANTHER" id="PTHR43514:SF4">
    <property type="entry name" value="ABC TRANSPORTER I FAMILY MEMBER 10"/>
    <property type="match status" value="1"/>
</dbReference>
<accession>A0A1I4FEL5</accession>
<dbReference type="InterPro" id="IPR008995">
    <property type="entry name" value="Mo/tungstate-bd_C_term_dom"/>
</dbReference>
<evidence type="ECO:0000256" key="2">
    <source>
        <dbReference type="ARBA" id="ARBA00022448"/>
    </source>
</evidence>
<dbReference type="SMART" id="SM00382">
    <property type="entry name" value="AAA"/>
    <property type="match status" value="1"/>
</dbReference>
<dbReference type="GO" id="GO:0140359">
    <property type="term" value="F:ABC-type transporter activity"/>
    <property type="evidence" value="ECO:0007669"/>
    <property type="project" value="InterPro"/>
</dbReference>
<dbReference type="Gene3D" id="2.40.50.100">
    <property type="match status" value="1"/>
</dbReference>
<dbReference type="Gene3D" id="3.40.50.300">
    <property type="entry name" value="P-loop containing nucleotide triphosphate hydrolases"/>
    <property type="match status" value="1"/>
</dbReference>
<dbReference type="GO" id="GO:0016887">
    <property type="term" value="F:ATP hydrolysis activity"/>
    <property type="evidence" value="ECO:0007669"/>
    <property type="project" value="InterPro"/>
</dbReference>
<evidence type="ECO:0000256" key="9">
    <source>
        <dbReference type="ARBA" id="ARBA00023136"/>
    </source>
</evidence>
<dbReference type="Pfam" id="PF00005">
    <property type="entry name" value="ABC_tran"/>
    <property type="match status" value="1"/>
</dbReference>
<dbReference type="GO" id="GO:0005524">
    <property type="term" value="F:ATP binding"/>
    <property type="evidence" value="ECO:0007669"/>
    <property type="project" value="UniProtKB-KW"/>
</dbReference>
<dbReference type="InterPro" id="IPR003593">
    <property type="entry name" value="AAA+_ATPase"/>
</dbReference>
<dbReference type="InterPro" id="IPR027417">
    <property type="entry name" value="P-loop_NTPase"/>
</dbReference>
<reference evidence="13 14" key="1">
    <citation type="submission" date="2016-10" db="EMBL/GenBank/DDBJ databases">
        <authorList>
            <person name="Varghese N."/>
            <person name="Submissions S."/>
        </authorList>
    </citation>
    <scope>NUCLEOTIDE SEQUENCE [LARGE SCALE GENOMIC DNA]</scope>
    <source>
        <strain evidence="13 14">DSM 21822</strain>
    </source>
</reference>
<evidence type="ECO:0000259" key="11">
    <source>
        <dbReference type="PROSITE" id="PS50893"/>
    </source>
</evidence>
<keyword evidence="14" id="KW-1185">Reference proteome</keyword>
<dbReference type="SUPFAM" id="SSF52540">
    <property type="entry name" value="P-loop containing nucleoside triphosphate hydrolases"/>
    <property type="match status" value="1"/>
</dbReference>
<evidence type="ECO:0000256" key="10">
    <source>
        <dbReference type="PROSITE-ProRule" id="PRU01213"/>
    </source>
</evidence>
<dbReference type="InterPro" id="IPR050334">
    <property type="entry name" value="Molybdenum_import_ModC"/>
</dbReference>
<name>A0A1I4FEL5_9HYPH</name>
<dbReference type="SUPFAM" id="SSF50331">
    <property type="entry name" value="MOP-like"/>
    <property type="match status" value="1"/>
</dbReference>
<keyword evidence="2" id="KW-0813">Transport</keyword>
<dbReference type="InterPro" id="IPR004606">
    <property type="entry name" value="Mop_domain"/>
</dbReference>
<dbReference type="EMBL" id="FOSL01000044">
    <property type="protein sequence ID" value="SFL16372.1"/>
    <property type="molecule type" value="Genomic_DNA"/>
</dbReference>
<evidence type="ECO:0000259" key="12">
    <source>
        <dbReference type="PROSITE" id="PS51866"/>
    </source>
</evidence>
<evidence type="ECO:0000256" key="4">
    <source>
        <dbReference type="ARBA" id="ARBA00022505"/>
    </source>
</evidence>
<dbReference type="GO" id="GO:0016020">
    <property type="term" value="C:membrane"/>
    <property type="evidence" value="ECO:0007669"/>
    <property type="project" value="InterPro"/>
</dbReference>
<evidence type="ECO:0000256" key="6">
    <source>
        <dbReference type="ARBA" id="ARBA00022741"/>
    </source>
</evidence>
<dbReference type="GO" id="GO:0015098">
    <property type="term" value="F:molybdate ion transmembrane transporter activity"/>
    <property type="evidence" value="ECO:0007669"/>
    <property type="project" value="InterPro"/>
</dbReference>